<evidence type="ECO:0000313" key="2">
    <source>
        <dbReference type="Proteomes" id="UP000010388"/>
    </source>
</evidence>
<name>K9PBQ0_CYAGP</name>
<dbReference type="RefSeq" id="WP_015110609.1">
    <property type="nucleotide sequence ID" value="NC_019675.1"/>
</dbReference>
<proteinExistence type="predicted"/>
<sequence length="73" mass="7679">MSALVPLELWLQASPGPLLPQLRQGLAREARRLAGEGAEPLRWAITAVDPRRGLRLEGVVVAPAPTAAPVPGP</sequence>
<reference evidence="2" key="1">
    <citation type="journal article" date="2013" name="Proc. Natl. Acad. Sci. U.S.A.">
        <title>Improving the coverage of the cyanobacterial phylum using diversity-driven genome sequencing.</title>
        <authorList>
            <person name="Shih P.M."/>
            <person name="Wu D."/>
            <person name="Latifi A."/>
            <person name="Axen S.D."/>
            <person name="Fewer D.P."/>
            <person name="Talla E."/>
            <person name="Calteau A."/>
            <person name="Cai F."/>
            <person name="Tandeau de Marsac N."/>
            <person name="Rippka R."/>
            <person name="Herdman M."/>
            <person name="Sivonen K."/>
            <person name="Coursin T."/>
            <person name="Laurent T."/>
            <person name="Goodwin L."/>
            <person name="Nolan M."/>
            <person name="Davenport K.W."/>
            <person name="Han C.S."/>
            <person name="Rubin E.M."/>
            <person name="Eisen J.A."/>
            <person name="Woyke T."/>
            <person name="Gugger M."/>
            <person name="Kerfeld C.A."/>
        </authorList>
    </citation>
    <scope>NUCLEOTIDE SEQUENCE [LARGE SCALE GENOMIC DNA]</scope>
    <source>
        <strain evidence="2">ATCC 27147 / PCC 6307</strain>
    </source>
</reference>
<dbReference type="Proteomes" id="UP000010388">
    <property type="component" value="Chromosome"/>
</dbReference>
<dbReference type="STRING" id="292564.Cyagr_3096"/>
<evidence type="ECO:0000313" key="1">
    <source>
        <dbReference type="EMBL" id="AFY30176.1"/>
    </source>
</evidence>
<accession>K9PBQ0</accession>
<dbReference type="PATRIC" id="fig|292564.3.peg.2935"/>
<organism evidence="1 2">
    <name type="scientific">Cyanobium gracile (strain ATCC 27147 / PCC 6307)</name>
    <dbReference type="NCBI Taxonomy" id="292564"/>
    <lineage>
        <taxon>Bacteria</taxon>
        <taxon>Bacillati</taxon>
        <taxon>Cyanobacteriota</taxon>
        <taxon>Cyanophyceae</taxon>
        <taxon>Synechococcales</taxon>
        <taxon>Prochlorococcaceae</taxon>
        <taxon>Cyanobium</taxon>
    </lineage>
</organism>
<dbReference type="AlphaFoldDB" id="K9PBQ0"/>
<dbReference type="HOGENOM" id="CLU_2698451_0_0_3"/>
<dbReference type="EMBL" id="CP003495">
    <property type="protein sequence ID" value="AFY30176.1"/>
    <property type="molecule type" value="Genomic_DNA"/>
</dbReference>
<protein>
    <submittedName>
        <fullName evidence="1">Uncharacterized protein</fullName>
    </submittedName>
</protein>
<dbReference type="eggNOG" id="ENOG50321W3">
    <property type="taxonomic scope" value="Bacteria"/>
</dbReference>
<dbReference type="KEGG" id="cgc:Cyagr_3096"/>
<gene>
    <name evidence="1" type="ordered locus">Cyagr_3096</name>
</gene>